<dbReference type="Pfam" id="PF00096">
    <property type="entry name" value="zf-C2H2"/>
    <property type="match status" value="5"/>
</dbReference>
<dbReference type="SMART" id="SM00355">
    <property type="entry name" value="ZnF_C2H2"/>
    <property type="match status" value="5"/>
</dbReference>
<dbReference type="Gene3D" id="3.30.160.60">
    <property type="entry name" value="Classic Zinc Finger"/>
    <property type="match status" value="5"/>
</dbReference>
<evidence type="ECO:0000256" key="15">
    <source>
        <dbReference type="SAM" id="MobiDB-lite"/>
    </source>
</evidence>
<dbReference type="FunFam" id="3.30.160.60:FF:000875">
    <property type="entry name" value="zinc finger protein 236 isoform X7"/>
    <property type="match status" value="1"/>
</dbReference>
<dbReference type="AlphaFoldDB" id="A0AAE1PIW6"/>
<dbReference type="GO" id="GO:0008270">
    <property type="term" value="F:zinc ion binding"/>
    <property type="evidence" value="ECO:0007669"/>
    <property type="project" value="UniProtKB-KW"/>
</dbReference>
<evidence type="ECO:0000313" key="17">
    <source>
        <dbReference type="EMBL" id="KAK4308080.1"/>
    </source>
</evidence>
<dbReference type="PANTHER" id="PTHR16515">
    <property type="entry name" value="PR DOMAIN ZINC FINGER PROTEIN"/>
    <property type="match status" value="1"/>
</dbReference>
<feature type="compositionally biased region" description="Pro residues" evidence="15">
    <location>
        <begin position="358"/>
        <end position="375"/>
    </location>
</feature>
<feature type="compositionally biased region" description="Polar residues" evidence="15">
    <location>
        <begin position="378"/>
        <end position="389"/>
    </location>
</feature>
<evidence type="ECO:0000256" key="4">
    <source>
        <dbReference type="ARBA" id="ARBA00022737"/>
    </source>
</evidence>
<feature type="compositionally biased region" description="Pro residues" evidence="15">
    <location>
        <begin position="30"/>
        <end position="71"/>
    </location>
</feature>
<keyword evidence="5 14" id="KW-0863">Zinc-finger</keyword>
<keyword evidence="6" id="KW-0862">Zinc</keyword>
<evidence type="ECO:0000256" key="7">
    <source>
        <dbReference type="ARBA" id="ARBA00023015"/>
    </source>
</evidence>
<keyword evidence="10" id="KW-0539">Nucleus</keyword>
<accession>A0AAE1PIW6</accession>
<keyword evidence="2" id="KW-0716">Sensory transduction</keyword>
<feature type="compositionally biased region" description="Low complexity" evidence="15">
    <location>
        <begin position="183"/>
        <end position="195"/>
    </location>
</feature>
<proteinExistence type="predicted"/>
<reference evidence="17" key="1">
    <citation type="submission" date="2023-11" db="EMBL/GenBank/DDBJ databases">
        <title>Genome assemblies of two species of porcelain crab, Petrolisthes cinctipes and Petrolisthes manimaculis (Anomura: Porcellanidae).</title>
        <authorList>
            <person name="Angst P."/>
        </authorList>
    </citation>
    <scope>NUCLEOTIDE SEQUENCE</scope>
    <source>
        <strain evidence="17">PB745_02</strain>
        <tissue evidence="17">Gill</tissue>
    </source>
</reference>
<feature type="region of interest" description="Disordered" evidence="15">
    <location>
        <begin position="117"/>
        <end position="155"/>
    </location>
</feature>
<keyword evidence="4" id="KW-0677">Repeat</keyword>
<dbReference type="InterPro" id="IPR036236">
    <property type="entry name" value="Znf_C2H2_sf"/>
</dbReference>
<dbReference type="FunFam" id="3.30.160.60:FF:000310">
    <property type="entry name" value="GLIS family zinc finger 2"/>
    <property type="match status" value="1"/>
</dbReference>
<evidence type="ECO:0000256" key="9">
    <source>
        <dbReference type="ARBA" id="ARBA00023163"/>
    </source>
</evidence>
<comment type="subcellular location">
    <subcellularLocation>
        <location evidence="1">Nucleus</location>
    </subcellularLocation>
</comment>
<evidence type="ECO:0000313" key="18">
    <source>
        <dbReference type="Proteomes" id="UP001292094"/>
    </source>
</evidence>
<dbReference type="PROSITE" id="PS00028">
    <property type="entry name" value="ZINC_FINGER_C2H2_1"/>
    <property type="match status" value="5"/>
</dbReference>
<feature type="domain" description="C2H2-type" evidence="16">
    <location>
        <begin position="434"/>
        <end position="461"/>
    </location>
</feature>
<evidence type="ECO:0000259" key="16">
    <source>
        <dbReference type="PROSITE" id="PS50157"/>
    </source>
</evidence>
<feature type="region of interest" description="Disordered" evidence="15">
    <location>
        <begin position="354"/>
        <end position="389"/>
    </location>
</feature>
<feature type="region of interest" description="Disordered" evidence="15">
    <location>
        <begin position="176"/>
        <end position="210"/>
    </location>
</feature>
<feature type="region of interest" description="Disordered" evidence="15">
    <location>
        <begin position="26"/>
        <end position="71"/>
    </location>
</feature>
<feature type="domain" description="C2H2-type" evidence="16">
    <location>
        <begin position="546"/>
        <end position="572"/>
    </location>
</feature>
<name>A0AAE1PIW6_9EUCA</name>
<evidence type="ECO:0000256" key="1">
    <source>
        <dbReference type="ARBA" id="ARBA00004123"/>
    </source>
</evidence>
<comment type="function">
    <text evidence="12">Transcription factor required for gene expression specific to photoreceptor cells.</text>
</comment>
<dbReference type="FunFam" id="3.30.160.60:FF:001159">
    <property type="entry name" value="Protein glass"/>
    <property type="match status" value="1"/>
</dbReference>
<keyword evidence="9" id="KW-0804">Transcription</keyword>
<keyword evidence="18" id="KW-1185">Reference proteome</keyword>
<evidence type="ECO:0000256" key="14">
    <source>
        <dbReference type="PROSITE-ProRule" id="PRU00042"/>
    </source>
</evidence>
<evidence type="ECO:0000256" key="6">
    <source>
        <dbReference type="ARBA" id="ARBA00022833"/>
    </source>
</evidence>
<dbReference type="Proteomes" id="UP001292094">
    <property type="component" value="Unassembled WGS sequence"/>
</dbReference>
<dbReference type="GO" id="GO:0003677">
    <property type="term" value="F:DNA binding"/>
    <property type="evidence" value="ECO:0007669"/>
    <property type="project" value="UniProtKB-KW"/>
</dbReference>
<dbReference type="PROSITE" id="PS50157">
    <property type="entry name" value="ZINC_FINGER_C2H2_2"/>
    <property type="match status" value="5"/>
</dbReference>
<dbReference type="GO" id="GO:0006355">
    <property type="term" value="P:regulation of DNA-templated transcription"/>
    <property type="evidence" value="ECO:0007669"/>
    <property type="project" value="UniProtKB-ARBA"/>
</dbReference>
<keyword evidence="3" id="KW-0479">Metal-binding</keyword>
<dbReference type="InterPro" id="IPR050331">
    <property type="entry name" value="Zinc_finger"/>
</dbReference>
<evidence type="ECO:0000256" key="12">
    <source>
        <dbReference type="ARBA" id="ARBA00058744"/>
    </source>
</evidence>
<sequence length="572" mass="60449">MLGKEKGDHMADVLLSLKHAVVHPHQVCESPPPQSHHNPPLTPPTLPHIHPPLTPPPLPPSHAPLPPFHPPPPYSPSSYPAYPHTPTYLPLAPLSAPSPPPDTTLPDTILPMAVPSPHTDAHMPHTTSLGDHVVLSDPVGAPSPSPSSGTQVLGSAGSLTFGGSLGSFSGGGMGSLGGPLPPMSSSGYSSPLGGPLLPPPPPLSPYSSYQQTQTLPSMMSGMGAGGCYSGGGYQDPPSAYPSPAPPHHHMFPAMSVNVSMNMTMGVSNVNMGYSPEQSLQHQWSTSCGGGQGGAVSPVGGMGYPQHSATGLVSPLPMSYSGSCQQNYGVGPYSWGGGDLRTDASAVTSLDHRDLCLRSPPPLRPRPYSPPPPLPPYSVHNTPTSQCGQLSPTLNALRRRPSMMLGGGGTGLPPSCTPLDIGKPLLAPPDGLKPNLCRICGKTYARPSTLKTHLRTHSGEKPYRCNDCNKSFSQAANLTAHVRTHSGEKPFRCPICDRKFSQSSSVTTHMRTHSGERPYRCRMCKKAFSDSSTLTKHLRIHSGEKPYQCKLCLLRFSQSGNLNRHMRVHSQTS</sequence>
<organism evidence="17 18">
    <name type="scientific">Petrolisthes manimaculis</name>
    <dbReference type="NCBI Taxonomy" id="1843537"/>
    <lineage>
        <taxon>Eukaryota</taxon>
        <taxon>Metazoa</taxon>
        <taxon>Ecdysozoa</taxon>
        <taxon>Arthropoda</taxon>
        <taxon>Crustacea</taxon>
        <taxon>Multicrustacea</taxon>
        <taxon>Malacostraca</taxon>
        <taxon>Eumalacostraca</taxon>
        <taxon>Eucarida</taxon>
        <taxon>Decapoda</taxon>
        <taxon>Pleocyemata</taxon>
        <taxon>Anomura</taxon>
        <taxon>Galatheoidea</taxon>
        <taxon>Porcellanidae</taxon>
        <taxon>Petrolisthes</taxon>
    </lineage>
</organism>
<gene>
    <name evidence="17" type="ORF">Pmani_020208</name>
</gene>
<dbReference type="InterPro" id="IPR013087">
    <property type="entry name" value="Znf_C2H2_type"/>
</dbReference>
<dbReference type="PANTHER" id="PTHR16515:SF49">
    <property type="entry name" value="GASTRULA ZINC FINGER PROTEIN XLCGF49.1-LIKE-RELATED"/>
    <property type="match status" value="1"/>
</dbReference>
<feature type="domain" description="C2H2-type" evidence="16">
    <location>
        <begin position="490"/>
        <end position="517"/>
    </location>
</feature>
<keyword evidence="8" id="KW-0238">DNA-binding</keyword>
<evidence type="ECO:0000256" key="11">
    <source>
        <dbReference type="ARBA" id="ARBA00023305"/>
    </source>
</evidence>
<keyword evidence="11" id="KW-0844">Vision</keyword>
<dbReference type="EMBL" id="JAWZYT010001929">
    <property type="protein sequence ID" value="KAK4308080.1"/>
    <property type="molecule type" value="Genomic_DNA"/>
</dbReference>
<feature type="domain" description="C2H2-type" evidence="16">
    <location>
        <begin position="462"/>
        <end position="489"/>
    </location>
</feature>
<evidence type="ECO:0000256" key="13">
    <source>
        <dbReference type="ARBA" id="ARBA00067600"/>
    </source>
</evidence>
<evidence type="ECO:0000256" key="5">
    <source>
        <dbReference type="ARBA" id="ARBA00022771"/>
    </source>
</evidence>
<evidence type="ECO:0000256" key="8">
    <source>
        <dbReference type="ARBA" id="ARBA00023125"/>
    </source>
</evidence>
<protein>
    <recommendedName>
        <fullName evidence="13">Protein glass</fullName>
    </recommendedName>
</protein>
<keyword evidence="7" id="KW-0805">Transcription regulation</keyword>
<feature type="domain" description="C2H2-type" evidence="16">
    <location>
        <begin position="518"/>
        <end position="545"/>
    </location>
</feature>
<dbReference type="GO" id="GO:0005634">
    <property type="term" value="C:nucleus"/>
    <property type="evidence" value="ECO:0007669"/>
    <property type="project" value="UniProtKB-SubCell"/>
</dbReference>
<evidence type="ECO:0000256" key="3">
    <source>
        <dbReference type="ARBA" id="ARBA00022723"/>
    </source>
</evidence>
<dbReference type="SUPFAM" id="SSF57667">
    <property type="entry name" value="beta-beta-alpha zinc fingers"/>
    <property type="match status" value="3"/>
</dbReference>
<comment type="caution">
    <text evidence="17">The sequence shown here is derived from an EMBL/GenBank/DDBJ whole genome shotgun (WGS) entry which is preliminary data.</text>
</comment>
<dbReference type="GO" id="GO:0007601">
    <property type="term" value="P:visual perception"/>
    <property type="evidence" value="ECO:0007669"/>
    <property type="project" value="UniProtKB-KW"/>
</dbReference>
<evidence type="ECO:0000256" key="2">
    <source>
        <dbReference type="ARBA" id="ARBA00022606"/>
    </source>
</evidence>
<dbReference type="FunFam" id="3.30.160.60:FF:000096">
    <property type="entry name" value="Zinc finger and BTB domain-containing protein 18 isoform 1"/>
    <property type="match status" value="1"/>
</dbReference>
<evidence type="ECO:0000256" key="10">
    <source>
        <dbReference type="ARBA" id="ARBA00023242"/>
    </source>
</evidence>
<dbReference type="FunFam" id="3.30.160.60:FF:002343">
    <property type="entry name" value="Zinc finger protein 33A"/>
    <property type="match status" value="1"/>
</dbReference>